<evidence type="ECO:0000313" key="1">
    <source>
        <dbReference type="EMBL" id="GIY93398.1"/>
    </source>
</evidence>
<sequence length="83" mass="9749">MYPNNGTNSINQNITNSPIDLSTMINVTNHSDMMENTFNSSTRFIRSFKIEDVLKRFKRSYHRTPFNDSNISRYVFNSFLFIG</sequence>
<dbReference type="Proteomes" id="UP001054945">
    <property type="component" value="Unassembled WGS sequence"/>
</dbReference>
<dbReference type="AlphaFoldDB" id="A0AAV4XG69"/>
<gene>
    <name evidence="1" type="ORF">CEXT_763091</name>
</gene>
<name>A0AAV4XG69_CAEEX</name>
<comment type="caution">
    <text evidence="1">The sequence shown here is derived from an EMBL/GenBank/DDBJ whole genome shotgun (WGS) entry which is preliminary data.</text>
</comment>
<organism evidence="1 2">
    <name type="scientific">Caerostris extrusa</name>
    <name type="common">Bark spider</name>
    <name type="synonym">Caerostris bankana</name>
    <dbReference type="NCBI Taxonomy" id="172846"/>
    <lineage>
        <taxon>Eukaryota</taxon>
        <taxon>Metazoa</taxon>
        <taxon>Ecdysozoa</taxon>
        <taxon>Arthropoda</taxon>
        <taxon>Chelicerata</taxon>
        <taxon>Arachnida</taxon>
        <taxon>Araneae</taxon>
        <taxon>Araneomorphae</taxon>
        <taxon>Entelegynae</taxon>
        <taxon>Araneoidea</taxon>
        <taxon>Araneidae</taxon>
        <taxon>Caerostris</taxon>
    </lineage>
</organism>
<protein>
    <recommendedName>
        <fullName evidence="3">Ycf1</fullName>
    </recommendedName>
</protein>
<proteinExistence type="predicted"/>
<dbReference type="EMBL" id="BPLR01017657">
    <property type="protein sequence ID" value="GIY93398.1"/>
    <property type="molecule type" value="Genomic_DNA"/>
</dbReference>
<evidence type="ECO:0000313" key="2">
    <source>
        <dbReference type="Proteomes" id="UP001054945"/>
    </source>
</evidence>
<accession>A0AAV4XG69</accession>
<evidence type="ECO:0008006" key="3">
    <source>
        <dbReference type="Google" id="ProtNLM"/>
    </source>
</evidence>
<keyword evidence="2" id="KW-1185">Reference proteome</keyword>
<reference evidence="1 2" key="1">
    <citation type="submission" date="2021-06" db="EMBL/GenBank/DDBJ databases">
        <title>Caerostris extrusa draft genome.</title>
        <authorList>
            <person name="Kono N."/>
            <person name="Arakawa K."/>
        </authorList>
    </citation>
    <scope>NUCLEOTIDE SEQUENCE [LARGE SCALE GENOMIC DNA]</scope>
</reference>